<dbReference type="PRINTS" id="PR01008">
    <property type="entry name" value="FLGLRINGFLGH"/>
</dbReference>
<dbReference type="EMBL" id="SORI01000014">
    <property type="protein sequence ID" value="TDY58367.1"/>
    <property type="molecule type" value="Genomic_DNA"/>
</dbReference>
<protein>
    <submittedName>
        <fullName evidence="10">Flagellar L-ring protein FlgH</fullName>
    </submittedName>
</protein>
<name>A0A4R8M2I1_9BACT</name>
<keyword evidence="10" id="KW-0282">Flagellum</keyword>
<dbReference type="AlphaFoldDB" id="A0A4R8M2I1"/>
<comment type="function">
    <text evidence="1">Assembles around the rod to form the L-ring and probably protects the motor/basal body from shearing forces during rotation.</text>
</comment>
<sequence length="192" mass="20825">MKKIVLAAAAVLLLFGMVPGQATARSLWDDRSNWVADRRPTSVGDIVTVVVNERTRTKDQGKTDVSKSNNNSVADGVGIFDFIRAFGFSSKSNMKGDGSTERTHTAQTQITCLVTDILPNGNLIIEGTRDIATHEETLQLQVVGVIRPQDVDSYNQISSDKIANAEIGVRGKGALTRLQKPGILTQILQTIF</sequence>
<keyword evidence="5 9" id="KW-0732">Signal</keyword>
<proteinExistence type="inferred from homology"/>
<evidence type="ECO:0000256" key="1">
    <source>
        <dbReference type="ARBA" id="ARBA00002591"/>
    </source>
</evidence>
<feature type="chain" id="PRO_5021017159" evidence="9">
    <location>
        <begin position="25"/>
        <end position="192"/>
    </location>
</feature>
<feature type="signal peptide" evidence="9">
    <location>
        <begin position="1"/>
        <end position="24"/>
    </location>
</feature>
<accession>A0A4R8M2I1</accession>
<keyword evidence="10" id="KW-0966">Cell projection</keyword>
<dbReference type="GO" id="GO:0009279">
    <property type="term" value="C:cell outer membrane"/>
    <property type="evidence" value="ECO:0007669"/>
    <property type="project" value="UniProtKB-SubCell"/>
</dbReference>
<evidence type="ECO:0000256" key="2">
    <source>
        <dbReference type="ARBA" id="ARBA00004117"/>
    </source>
</evidence>
<evidence type="ECO:0000256" key="9">
    <source>
        <dbReference type="SAM" id="SignalP"/>
    </source>
</evidence>
<dbReference type="RefSeq" id="WP_133958086.1">
    <property type="nucleotide sequence ID" value="NZ_SORI01000014.1"/>
</dbReference>
<keyword evidence="10" id="KW-0969">Cilium</keyword>
<evidence type="ECO:0000256" key="3">
    <source>
        <dbReference type="ARBA" id="ARBA00004442"/>
    </source>
</evidence>
<organism evidence="10 11">
    <name type="scientific">Aminivibrio pyruvatiphilus</name>
    <dbReference type="NCBI Taxonomy" id="1005740"/>
    <lineage>
        <taxon>Bacteria</taxon>
        <taxon>Thermotogati</taxon>
        <taxon>Synergistota</taxon>
        <taxon>Synergistia</taxon>
        <taxon>Synergistales</taxon>
        <taxon>Aminobacteriaceae</taxon>
        <taxon>Aminivibrio</taxon>
    </lineage>
</organism>
<comment type="caution">
    <text evidence="10">The sequence shown here is derived from an EMBL/GenBank/DDBJ whole genome shotgun (WGS) entry which is preliminary data.</text>
</comment>
<evidence type="ECO:0000256" key="6">
    <source>
        <dbReference type="ARBA" id="ARBA00023136"/>
    </source>
</evidence>
<keyword evidence="11" id="KW-1185">Reference proteome</keyword>
<dbReference type="GO" id="GO:0009427">
    <property type="term" value="C:bacterial-type flagellum basal body, distal rod, L ring"/>
    <property type="evidence" value="ECO:0007669"/>
    <property type="project" value="InterPro"/>
</dbReference>
<keyword evidence="7" id="KW-0975">Bacterial flagellum</keyword>
<comment type="subcellular location">
    <subcellularLocation>
        <location evidence="2">Bacterial flagellum basal body</location>
    </subcellularLocation>
    <subcellularLocation>
        <location evidence="3">Cell outer membrane</location>
    </subcellularLocation>
</comment>
<dbReference type="PANTHER" id="PTHR34933:SF1">
    <property type="entry name" value="FLAGELLAR L-RING PROTEIN"/>
    <property type="match status" value="1"/>
</dbReference>
<evidence type="ECO:0000256" key="5">
    <source>
        <dbReference type="ARBA" id="ARBA00022729"/>
    </source>
</evidence>
<dbReference type="PANTHER" id="PTHR34933">
    <property type="entry name" value="FLAGELLAR L-RING PROTEIN"/>
    <property type="match status" value="1"/>
</dbReference>
<keyword evidence="8" id="KW-0998">Cell outer membrane</keyword>
<comment type="similarity">
    <text evidence="4">Belongs to the FlgH family.</text>
</comment>
<evidence type="ECO:0000256" key="7">
    <source>
        <dbReference type="ARBA" id="ARBA00023143"/>
    </source>
</evidence>
<dbReference type="Pfam" id="PF02107">
    <property type="entry name" value="FlgH"/>
    <property type="match status" value="1"/>
</dbReference>
<dbReference type="Proteomes" id="UP000295066">
    <property type="component" value="Unassembled WGS sequence"/>
</dbReference>
<dbReference type="OrthoDB" id="9816119at2"/>
<gene>
    <name evidence="10" type="ORF">C8D99_11459</name>
</gene>
<evidence type="ECO:0000256" key="4">
    <source>
        <dbReference type="ARBA" id="ARBA00006929"/>
    </source>
</evidence>
<evidence type="ECO:0000313" key="11">
    <source>
        <dbReference type="Proteomes" id="UP000295066"/>
    </source>
</evidence>
<evidence type="ECO:0000256" key="8">
    <source>
        <dbReference type="ARBA" id="ARBA00023237"/>
    </source>
</evidence>
<evidence type="ECO:0000313" key="10">
    <source>
        <dbReference type="EMBL" id="TDY58367.1"/>
    </source>
</evidence>
<keyword evidence="6" id="KW-0472">Membrane</keyword>
<dbReference type="GO" id="GO:0003774">
    <property type="term" value="F:cytoskeletal motor activity"/>
    <property type="evidence" value="ECO:0007669"/>
    <property type="project" value="InterPro"/>
</dbReference>
<reference evidence="10 11" key="1">
    <citation type="submission" date="2019-03" db="EMBL/GenBank/DDBJ databases">
        <title>Genomic Encyclopedia of Type Strains, Phase IV (KMG-IV): sequencing the most valuable type-strain genomes for metagenomic binning, comparative biology and taxonomic classification.</title>
        <authorList>
            <person name="Goeker M."/>
        </authorList>
    </citation>
    <scope>NUCLEOTIDE SEQUENCE [LARGE SCALE GENOMIC DNA]</scope>
    <source>
        <strain evidence="10 11">DSM 25964</strain>
    </source>
</reference>
<dbReference type="GO" id="GO:0071973">
    <property type="term" value="P:bacterial-type flagellum-dependent cell motility"/>
    <property type="evidence" value="ECO:0007669"/>
    <property type="project" value="InterPro"/>
</dbReference>
<dbReference type="InterPro" id="IPR000527">
    <property type="entry name" value="Flag_Lring"/>
</dbReference>